<dbReference type="RefSeq" id="WP_185004983.1">
    <property type="nucleotide sequence ID" value="NZ_BAAAUI010000025.1"/>
</dbReference>
<comment type="caution">
    <text evidence="1">The sequence shown here is derived from an EMBL/GenBank/DDBJ whole genome shotgun (WGS) entry which is preliminary data.</text>
</comment>
<proteinExistence type="predicted"/>
<organism evidence="1 2">
    <name type="scientific">Crossiella cryophila</name>
    <dbReference type="NCBI Taxonomy" id="43355"/>
    <lineage>
        <taxon>Bacteria</taxon>
        <taxon>Bacillati</taxon>
        <taxon>Actinomycetota</taxon>
        <taxon>Actinomycetes</taxon>
        <taxon>Pseudonocardiales</taxon>
        <taxon>Pseudonocardiaceae</taxon>
        <taxon>Crossiella</taxon>
    </lineage>
</organism>
<dbReference type="AlphaFoldDB" id="A0A7W7FXQ9"/>
<gene>
    <name evidence="1" type="ORF">HNR67_005327</name>
</gene>
<accession>A0A7W7FXQ9</accession>
<evidence type="ECO:0000313" key="1">
    <source>
        <dbReference type="EMBL" id="MBB4679209.1"/>
    </source>
</evidence>
<reference evidence="1 2" key="1">
    <citation type="submission" date="2020-08" db="EMBL/GenBank/DDBJ databases">
        <title>Sequencing the genomes of 1000 actinobacteria strains.</title>
        <authorList>
            <person name="Klenk H.-P."/>
        </authorList>
    </citation>
    <scope>NUCLEOTIDE SEQUENCE [LARGE SCALE GENOMIC DNA]</scope>
    <source>
        <strain evidence="1 2">DSM 44230</strain>
    </source>
</reference>
<sequence>MTWVKWQNYWWRALMLQDKGYEGWQPLGPDPMSQVPNSALARMSLEECVAYLLEDVADSFREMDAEVRVECFTVPDPGPDDVPVYSAQMRTYDA</sequence>
<protein>
    <submittedName>
        <fullName evidence="1">Uncharacterized protein</fullName>
    </submittedName>
</protein>
<dbReference type="Proteomes" id="UP000533598">
    <property type="component" value="Unassembled WGS sequence"/>
</dbReference>
<keyword evidence="2" id="KW-1185">Reference proteome</keyword>
<name>A0A7W7FXQ9_9PSEU</name>
<evidence type="ECO:0000313" key="2">
    <source>
        <dbReference type="Proteomes" id="UP000533598"/>
    </source>
</evidence>
<dbReference type="EMBL" id="JACHMH010000001">
    <property type="protein sequence ID" value="MBB4679209.1"/>
    <property type="molecule type" value="Genomic_DNA"/>
</dbReference>